<name>A0A290QG39_9BACT</name>
<protein>
    <submittedName>
        <fullName evidence="1">CopG family transcriptional regulator</fullName>
    </submittedName>
</protein>
<gene>
    <name evidence="1" type="ORF">CMV30_15510</name>
</gene>
<dbReference type="KEGG" id="vbh:CMV30_15510"/>
<evidence type="ECO:0000313" key="2">
    <source>
        <dbReference type="Proteomes" id="UP000217265"/>
    </source>
</evidence>
<reference evidence="1 2" key="1">
    <citation type="submission" date="2017-09" db="EMBL/GenBank/DDBJ databases">
        <title>Complete genome sequence of Verrucomicrobial strain HZ-65, isolated from freshwater.</title>
        <authorList>
            <person name="Choi A."/>
        </authorList>
    </citation>
    <scope>NUCLEOTIDE SEQUENCE [LARGE SCALE GENOMIC DNA]</scope>
    <source>
        <strain evidence="1 2">HZ-65</strain>
    </source>
</reference>
<dbReference type="RefSeq" id="WP_096056877.1">
    <property type="nucleotide sequence ID" value="NZ_CP023344.1"/>
</dbReference>
<proteinExistence type="predicted"/>
<organism evidence="1 2">
    <name type="scientific">Nibricoccus aquaticus</name>
    <dbReference type="NCBI Taxonomy" id="2576891"/>
    <lineage>
        <taxon>Bacteria</taxon>
        <taxon>Pseudomonadati</taxon>
        <taxon>Verrucomicrobiota</taxon>
        <taxon>Opitutia</taxon>
        <taxon>Opitutales</taxon>
        <taxon>Opitutaceae</taxon>
        <taxon>Nibricoccus</taxon>
    </lineage>
</organism>
<dbReference type="AlphaFoldDB" id="A0A290QG39"/>
<dbReference type="OrthoDB" id="197139at2"/>
<evidence type="ECO:0000313" key="1">
    <source>
        <dbReference type="EMBL" id="ATC65246.1"/>
    </source>
</evidence>
<dbReference type="Proteomes" id="UP000217265">
    <property type="component" value="Chromosome"/>
</dbReference>
<keyword evidence="2" id="KW-1185">Reference proteome</keyword>
<dbReference type="EMBL" id="CP023344">
    <property type="protein sequence ID" value="ATC65246.1"/>
    <property type="molecule type" value="Genomic_DNA"/>
</dbReference>
<dbReference type="GO" id="GO:0006355">
    <property type="term" value="P:regulation of DNA-templated transcription"/>
    <property type="evidence" value="ECO:0007669"/>
    <property type="project" value="InterPro"/>
</dbReference>
<accession>A0A290QG39</accession>
<sequence length="105" mass="11489">MAKKKTNAPAPLTFDLPVSLIGKLGSNQKKLGLKSASEVVRLAISEFNFEKYEASAEEHRQISVRLPADIKTKLTKVAKKKSVSVGELLRVAIDSLEAKKVAKKK</sequence>